<dbReference type="Pfam" id="PF01740">
    <property type="entry name" value="STAS"/>
    <property type="match status" value="1"/>
</dbReference>
<proteinExistence type="predicted"/>
<protein>
    <submittedName>
        <fullName evidence="2">Anti-anti-sigma factor</fullName>
    </submittedName>
</protein>
<organism evidence="2 3">
    <name type="scientific">Paractinoplanes atraurantiacus</name>
    <dbReference type="NCBI Taxonomy" id="1036182"/>
    <lineage>
        <taxon>Bacteria</taxon>
        <taxon>Bacillati</taxon>
        <taxon>Actinomycetota</taxon>
        <taxon>Actinomycetes</taxon>
        <taxon>Micromonosporales</taxon>
        <taxon>Micromonosporaceae</taxon>
        <taxon>Paractinoplanes</taxon>
    </lineage>
</organism>
<accession>A0A285IGI5</accession>
<dbReference type="InterPro" id="IPR036513">
    <property type="entry name" value="STAS_dom_sf"/>
</dbReference>
<sequence length="99" mass="10130">MSTELTFATVQDPDGATVLSAAGEIDMSNAAEFSAALDGALAEAGDAPVVVDLTKVDYIDSAGLAVVFPHIDRVRLVASEVLAPVLTVVGLDDVMTVRA</sequence>
<feature type="domain" description="STAS" evidence="1">
    <location>
        <begin position="6"/>
        <end position="99"/>
    </location>
</feature>
<name>A0A285IGI5_9ACTN</name>
<keyword evidence="3" id="KW-1185">Reference proteome</keyword>
<dbReference type="InterPro" id="IPR002645">
    <property type="entry name" value="STAS_dom"/>
</dbReference>
<evidence type="ECO:0000313" key="2">
    <source>
        <dbReference type="EMBL" id="SNY47062.1"/>
    </source>
</evidence>
<dbReference type="CDD" id="cd07043">
    <property type="entry name" value="STAS_anti-anti-sigma_factors"/>
    <property type="match status" value="1"/>
</dbReference>
<dbReference type="Proteomes" id="UP000219612">
    <property type="component" value="Unassembled WGS sequence"/>
</dbReference>
<dbReference type="SUPFAM" id="SSF52091">
    <property type="entry name" value="SpoIIaa-like"/>
    <property type="match status" value="1"/>
</dbReference>
<dbReference type="AlphaFoldDB" id="A0A285IGI5"/>
<dbReference type="EMBL" id="OBDY01000008">
    <property type="protein sequence ID" value="SNY47062.1"/>
    <property type="molecule type" value="Genomic_DNA"/>
</dbReference>
<gene>
    <name evidence="2" type="ORF">SAMN05421748_10861</name>
</gene>
<evidence type="ECO:0000313" key="3">
    <source>
        <dbReference type="Proteomes" id="UP000219612"/>
    </source>
</evidence>
<reference evidence="2 3" key="1">
    <citation type="submission" date="2017-09" db="EMBL/GenBank/DDBJ databases">
        <authorList>
            <person name="Ehlers B."/>
            <person name="Leendertz F.H."/>
        </authorList>
    </citation>
    <scope>NUCLEOTIDE SEQUENCE [LARGE SCALE GENOMIC DNA]</scope>
    <source>
        <strain evidence="2 3">CGMCC 4.6857</strain>
    </source>
</reference>
<dbReference type="Gene3D" id="3.30.750.24">
    <property type="entry name" value="STAS domain"/>
    <property type="match status" value="1"/>
</dbReference>
<dbReference type="RefSeq" id="WP_097321610.1">
    <property type="nucleotide sequence ID" value="NZ_OBDY01000008.1"/>
</dbReference>
<dbReference type="PROSITE" id="PS50801">
    <property type="entry name" value="STAS"/>
    <property type="match status" value="1"/>
</dbReference>
<dbReference type="OrthoDB" id="4628340at2"/>
<evidence type="ECO:0000259" key="1">
    <source>
        <dbReference type="PROSITE" id="PS50801"/>
    </source>
</evidence>